<gene>
    <name evidence="1" type="ORF">BaRGS_00004844</name>
</gene>
<keyword evidence="2" id="KW-1185">Reference proteome</keyword>
<organism evidence="1 2">
    <name type="scientific">Batillaria attramentaria</name>
    <dbReference type="NCBI Taxonomy" id="370345"/>
    <lineage>
        <taxon>Eukaryota</taxon>
        <taxon>Metazoa</taxon>
        <taxon>Spiralia</taxon>
        <taxon>Lophotrochozoa</taxon>
        <taxon>Mollusca</taxon>
        <taxon>Gastropoda</taxon>
        <taxon>Caenogastropoda</taxon>
        <taxon>Sorbeoconcha</taxon>
        <taxon>Cerithioidea</taxon>
        <taxon>Batillariidae</taxon>
        <taxon>Batillaria</taxon>
    </lineage>
</organism>
<accession>A0ABD0LX12</accession>
<comment type="caution">
    <text evidence="1">The sequence shown here is derived from an EMBL/GenBank/DDBJ whole genome shotgun (WGS) entry which is preliminary data.</text>
</comment>
<name>A0ABD0LX12_9CAEN</name>
<dbReference type="Proteomes" id="UP001519460">
    <property type="component" value="Unassembled WGS sequence"/>
</dbReference>
<dbReference type="EMBL" id="JACVVK020000018">
    <property type="protein sequence ID" value="KAK7503721.1"/>
    <property type="molecule type" value="Genomic_DNA"/>
</dbReference>
<evidence type="ECO:0000313" key="1">
    <source>
        <dbReference type="EMBL" id="KAK7503721.1"/>
    </source>
</evidence>
<reference evidence="1 2" key="1">
    <citation type="journal article" date="2023" name="Sci. Data">
        <title>Genome assembly of the Korean intertidal mud-creeper Batillaria attramentaria.</title>
        <authorList>
            <person name="Patra A.K."/>
            <person name="Ho P.T."/>
            <person name="Jun S."/>
            <person name="Lee S.J."/>
            <person name="Kim Y."/>
            <person name="Won Y.J."/>
        </authorList>
    </citation>
    <scope>NUCLEOTIDE SEQUENCE [LARGE SCALE GENOMIC DNA]</scope>
    <source>
        <strain evidence="1">Wonlab-2016</strain>
    </source>
</reference>
<sequence length="72" mass="8018">MTTRHDHCDREQTDQLVVATGTAGRAAVTGSSWWMAERHDLYFPRTDVPTDVGETADFLAHDADLHVSVHLV</sequence>
<evidence type="ECO:0000313" key="2">
    <source>
        <dbReference type="Proteomes" id="UP001519460"/>
    </source>
</evidence>
<proteinExistence type="predicted"/>
<protein>
    <submittedName>
        <fullName evidence="1">Uncharacterized protein</fullName>
    </submittedName>
</protein>
<dbReference type="AlphaFoldDB" id="A0ABD0LX12"/>